<feature type="region of interest" description="Disordered" evidence="1">
    <location>
        <begin position="1"/>
        <end position="53"/>
    </location>
</feature>
<organism evidence="2 3">
    <name type="scientific">Glycomyces algeriensis</name>
    <dbReference type="NCBI Taxonomy" id="256037"/>
    <lineage>
        <taxon>Bacteria</taxon>
        <taxon>Bacillati</taxon>
        <taxon>Actinomycetota</taxon>
        <taxon>Actinomycetes</taxon>
        <taxon>Glycomycetales</taxon>
        <taxon>Glycomycetaceae</taxon>
        <taxon>Glycomyces</taxon>
    </lineage>
</organism>
<feature type="compositionally biased region" description="Polar residues" evidence="1">
    <location>
        <begin position="31"/>
        <end position="48"/>
    </location>
</feature>
<name>A0A9W6G6T5_9ACTN</name>
<feature type="region of interest" description="Disordered" evidence="1">
    <location>
        <begin position="69"/>
        <end position="110"/>
    </location>
</feature>
<gene>
    <name evidence="2" type="ORF">GALLR39Z86_11530</name>
</gene>
<protein>
    <submittedName>
        <fullName evidence="2">Uncharacterized protein</fullName>
    </submittedName>
</protein>
<keyword evidence="3" id="KW-1185">Reference proteome</keyword>
<evidence type="ECO:0000313" key="2">
    <source>
        <dbReference type="EMBL" id="GLI41303.1"/>
    </source>
</evidence>
<reference evidence="2" key="1">
    <citation type="submission" date="2022-12" db="EMBL/GenBank/DDBJ databases">
        <title>Reference genome sequencing for broad-spectrum identification of bacterial and archaeal isolates by mass spectrometry.</title>
        <authorList>
            <person name="Sekiguchi Y."/>
            <person name="Tourlousse D.M."/>
        </authorList>
    </citation>
    <scope>NUCLEOTIDE SEQUENCE</scope>
    <source>
        <strain evidence="2">LLR39Z86</strain>
    </source>
</reference>
<accession>A0A9W6G6T5</accession>
<feature type="compositionally biased region" description="Polar residues" evidence="1">
    <location>
        <begin position="1"/>
        <end position="13"/>
    </location>
</feature>
<dbReference type="Proteomes" id="UP001144313">
    <property type="component" value="Unassembled WGS sequence"/>
</dbReference>
<evidence type="ECO:0000313" key="3">
    <source>
        <dbReference type="Proteomes" id="UP001144313"/>
    </source>
</evidence>
<dbReference type="AlphaFoldDB" id="A0A9W6G6T5"/>
<comment type="caution">
    <text evidence="2">The sequence shown here is derived from an EMBL/GenBank/DDBJ whole genome shotgun (WGS) entry which is preliminary data.</text>
</comment>
<dbReference type="EMBL" id="BSDT01000001">
    <property type="protein sequence ID" value="GLI41303.1"/>
    <property type="molecule type" value="Genomic_DNA"/>
</dbReference>
<evidence type="ECO:0000256" key="1">
    <source>
        <dbReference type="SAM" id="MobiDB-lite"/>
    </source>
</evidence>
<proteinExistence type="predicted"/>
<sequence length="110" mass="11585">MRAVTCNTPSKPRTSAPRIPTIEDAGPPSGPASSQRTGRACSRETQIASDPHTPAAFWIAPAHSSRTIRFPPRAVDAPRQPSRTPGGGKPVGVRPYAGIRDAPPEITCHA</sequence>